<dbReference type="InterPro" id="IPR012337">
    <property type="entry name" value="RNaseH-like_sf"/>
</dbReference>
<dbReference type="Gene3D" id="3.40.50.10190">
    <property type="entry name" value="BRCT domain"/>
    <property type="match status" value="1"/>
</dbReference>
<dbReference type="InterPro" id="IPR001357">
    <property type="entry name" value="BRCT_dom"/>
</dbReference>
<evidence type="ECO:0000259" key="2">
    <source>
        <dbReference type="SMART" id="SM00479"/>
    </source>
</evidence>
<dbReference type="Pfam" id="PF00533">
    <property type="entry name" value="BRCT"/>
    <property type="match status" value="1"/>
</dbReference>
<dbReference type="CDD" id="cd06130">
    <property type="entry name" value="DNA_pol_III_epsilon_like"/>
    <property type="match status" value="1"/>
</dbReference>
<dbReference type="Proteomes" id="UP000746471">
    <property type="component" value="Unassembled WGS sequence"/>
</dbReference>
<dbReference type="Pfam" id="PF00929">
    <property type="entry name" value="RNase_T"/>
    <property type="match status" value="1"/>
</dbReference>
<dbReference type="SMART" id="SM00292">
    <property type="entry name" value="BRCT"/>
    <property type="match status" value="1"/>
</dbReference>
<dbReference type="InterPro" id="IPR036397">
    <property type="entry name" value="RNaseH_sf"/>
</dbReference>
<dbReference type="InterPro" id="IPR013520">
    <property type="entry name" value="Ribonucl_H"/>
</dbReference>
<keyword evidence="4" id="KW-1185">Reference proteome</keyword>
<feature type="domain" description="Exonuclease" evidence="2">
    <location>
        <begin position="2"/>
        <end position="166"/>
    </location>
</feature>
<dbReference type="SMART" id="SM00479">
    <property type="entry name" value="EXOIII"/>
    <property type="match status" value="1"/>
</dbReference>
<dbReference type="RefSeq" id="WP_213235373.1">
    <property type="nucleotide sequence ID" value="NZ_JAHBCL010000003.1"/>
</dbReference>
<dbReference type="InterPro" id="IPR036420">
    <property type="entry name" value="BRCT_dom_sf"/>
</dbReference>
<evidence type="ECO:0000313" key="4">
    <source>
        <dbReference type="Proteomes" id="UP000746471"/>
    </source>
</evidence>
<comment type="caution">
    <text evidence="3">The sequence shown here is derived from an EMBL/GenBank/DDBJ whole genome shotgun (WGS) entry which is preliminary data.</text>
</comment>
<evidence type="ECO:0008006" key="5">
    <source>
        <dbReference type="Google" id="ProtNLM"/>
    </source>
</evidence>
<gene>
    <name evidence="3" type="ORF">KHM83_02715</name>
</gene>
<accession>A0ABS5PKM6</accession>
<dbReference type="CDD" id="cd17748">
    <property type="entry name" value="BRCT_DNA_ligase_like"/>
    <property type="match status" value="1"/>
</dbReference>
<proteinExistence type="predicted"/>
<dbReference type="PANTHER" id="PTHR30231:SF42">
    <property type="entry name" value="EXONUCLEASE"/>
    <property type="match status" value="1"/>
</dbReference>
<dbReference type="SUPFAM" id="SSF52113">
    <property type="entry name" value="BRCT domain"/>
    <property type="match status" value="1"/>
</dbReference>
<feature type="domain" description="BRCT" evidence="1">
    <location>
        <begin position="196"/>
        <end position="281"/>
    </location>
</feature>
<evidence type="ECO:0000313" key="3">
    <source>
        <dbReference type="EMBL" id="MBS7525588.1"/>
    </source>
</evidence>
<dbReference type="PANTHER" id="PTHR30231">
    <property type="entry name" value="DNA POLYMERASE III SUBUNIT EPSILON"/>
    <property type="match status" value="1"/>
</dbReference>
<protein>
    <recommendedName>
        <fullName evidence="5">DNA polymerase-3 subunit epsilon</fullName>
    </recommendedName>
</protein>
<organism evidence="3 4">
    <name type="scientific">Fusibacter paucivorans</name>
    <dbReference type="NCBI Taxonomy" id="76009"/>
    <lineage>
        <taxon>Bacteria</taxon>
        <taxon>Bacillati</taxon>
        <taxon>Bacillota</taxon>
        <taxon>Clostridia</taxon>
        <taxon>Eubacteriales</taxon>
        <taxon>Eubacteriales Family XII. Incertae Sedis</taxon>
        <taxon>Fusibacter</taxon>
    </lineage>
</organism>
<name>A0ABS5PKM6_9FIRM</name>
<dbReference type="EMBL" id="JAHBCL010000003">
    <property type="protein sequence ID" value="MBS7525588.1"/>
    <property type="molecule type" value="Genomic_DNA"/>
</dbReference>
<sequence>MHFFVLDVETANREAASVCQIGIVEVKNGDIVNRWSILIDPEGPFEYHNVRVHGITQEQVSTAKTFPAHYDFLSSILTDQYVVQHTNFDQMAMDQSCSRYDLPMLSIKWLDSSRMARKLWPEHKDCGYGLKALSDIFGITFKHHDACEDATATAKIVLEALKLPNQSIEGIYHQQLCEPKTIRFENEKLTYAPNPEGPFFGKQICFTGTLQMPRKKAMDTASKLGFKIVDHVTFYTTYLIVGKPRRNQKTHKIDRANQLIKKGAPIHILTEPEFKAQILQFVTE</sequence>
<reference evidence="3 4" key="1">
    <citation type="submission" date="2021-05" db="EMBL/GenBank/DDBJ databases">
        <title>Fusibacter ferrireducens sp. nov., an anaerobic, sulfur- and Fe-reducing bacterium isolated from the mangrove sediment.</title>
        <authorList>
            <person name="Qiu D."/>
        </authorList>
    </citation>
    <scope>NUCLEOTIDE SEQUENCE [LARGE SCALE GENOMIC DNA]</scope>
    <source>
        <strain evidence="3 4">DSM 12116</strain>
    </source>
</reference>
<dbReference type="SUPFAM" id="SSF53098">
    <property type="entry name" value="Ribonuclease H-like"/>
    <property type="match status" value="1"/>
</dbReference>
<evidence type="ECO:0000259" key="1">
    <source>
        <dbReference type="SMART" id="SM00292"/>
    </source>
</evidence>
<dbReference type="Gene3D" id="3.30.420.10">
    <property type="entry name" value="Ribonuclease H-like superfamily/Ribonuclease H"/>
    <property type="match status" value="1"/>
</dbReference>